<proteinExistence type="inferred from homology"/>
<feature type="region of interest" description="Disordered" evidence="16">
    <location>
        <begin position="525"/>
        <end position="609"/>
    </location>
</feature>
<gene>
    <name evidence="18" type="ORF">PODLI_1B033790</name>
</gene>
<evidence type="ECO:0000256" key="13">
    <source>
        <dbReference type="ARBA" id="ARBA00023242"/>
    </source>
</evidence>
<evidence type="ECO:0000259" key="17">
    <source>
        <dbReference type="PROSITE" id="PS50157"/>
    </source>
</evidence>
<organism evidence="18 19">
    <name type="scientific">Podarcis lilfordi</name>
    <name type="common">Lilford's wall lizard</name>
    <dbReference type="NCBI Taxonomy" id="74358"/>
    <lineage>
        <taxon>Eukaryota</taxon>
        <taxon>Metazoa</taxon>
        <taxon>Chordata</taxon>
        <taxon>Craniata</taxon>
        <taxon>Vertebrata</taxon>
        <taxon>Euteleostomi</taxon>
        <taxon>Lepidosauria</taxon>
        <taxon>Squamata</taxon>
        <taxon>Bifurcata</taxon>
        <taxon>Unidentata</taxon>
        <taxon>Episquamata</taxon>
        <taxon>Laterata</taxon>
        <taxon>Lacertibaenia</taxon>
        <taxon>Lacertidae</taxon>
        <taxon>Podarcis</taxon>
    </lineage>
</organism>
<evidence type="ECO:0000256" key="10">
    <source>
        <dbReference type="ARBA" id="ARBA00023015"/>
    </source>
</evidence>
<keyword evidence="19" id="KW-1185">Reference proteome</keyword>
<dbReference type="InterPro" id="IPR013087">
    <property type="entry name" value="Znf_C2H2_type"/>
</dbReference>
<dbReference type="SMART" id="SM00355">
    <property type="entry name" value="ZnF_C2H2"/>
    <property type="match status" value="5"/>
</dbReference>
<dbReference type="GO" id="GO:0005634">
    <property type="term" value="C:nucleus"/>
    <property type="evidence" value="ECO:0007669"/>
    <property type="project" value="UniProtKB-SubCell"/>
</dbReference>
<evidence type="ECO:0000256" key="4">
    <source>
        <dbReference type="ARBA" id="ARBA00022499"/>
    </source>
</evidence>
<evidence type="ECO:0000256" key="7">
    <source>
        <dbReference type="ARBA" id="ARBA00022771"/>
    </source>
</evidence>
<keyword evidence="12" id="KW-0804">Transcription</keyword>
<evidence type="ECO:0000256" key="2">
    <source>
        <dbReference type="ARBA" id="ARBA00004123"/>
    </source>
</evidence>
<comment type="caution">
    <text evidence="18">The sequence shown here is derived from an EMBL/GenBank/DDBJ whole genome shotgun (WGS) entry which is preliminary data.</text>
</comment>
<feature type="domain" description="C2H2-type" evidence="17">
    <location>
        <begin position="482"/>
        <end position="510"/>
    </location>
</feature>
<dbReference type="PANTHER" id="PTHR22979:SF2">
    <property type="entry name" value="ZINC FINGER PROTEIN 512"/>
    <property type="match status" value="1"/>
</dbReference>
<dbReference type="GO" id="GO:0008270">
    <property type="term" value="F:zinc ion binding"/>
    <property type="evidence" value="ECO:0007669"/>
    <property type="project" value="UniProtKB-KW"/>
</dbReference>
<dbReference type="FunFam" id="3.30.160.60:FF:000580">
    <property type="entry name" value="Zinc finger protein 512"/>
    <property type="match status" value="1"/>
</dbReference>
<comment type="function">
    <text evidence="1">May be involved in transcriptional regulation.</text>
</comment>
<evidence type="ECO:0000256" key="6">
    <source>
        <dbReference type="ARBA" id="ARBA00022737"/>
    </source>
</evidence>
<sequence length="609" mass="66883">MGQQPHLKPKGGHRKRDTPVYAAGSLEEHWQLEILSRGRVTCPTCRAVVRKTVEGLKKHMTNCQHEMLTCHRCGKQLRSLAGMKYHIMADHNSLPVGTEEAACDLGERERLRRVLKRMGKLKCPRQVRWSSLWPSGEPEQPGPGWGRGLRPPQAPLGECRADSPPSSWWWRGDAEAPPPPPSWLPSFLGACAPLCPPLLPQGCTGSFTSVLGFLYHTRKCGKEAAELEQMALKCQHCGKAYRSKAGLAYHLKMEHGPISLLGQDIQPPPPKEVASAEPSSGGRRALRKSALAAAHHLQEALAKEALAKEWPRRKVWQDLVPEDRKLKYTRPGLPAVSQEVLSKWRAEIKACRRVRCPNQGCECVYSSISGLKSHLSSCILVCASLSLGLQDVCVWGASAAACHCQTTPGGRHGFTITISAPQLADPSLHRDETLALKIGGGGDPPPSAFPLLLPAVFLKFLLPEILRHISVSLQGEFVAGRYRCLLCEKEFVSESGVKYHINTVHAQDWFAVGTHTARSCKKLLKQQPEEAEQKRAPRKPPPSGSRKKRPQAAASPKKATPRQEAVGEQGQQHPLKASCPQQAGSGSCEEEEEEDGPPALKLSHRRGRE</sequence>
<dbReference type="PROSITE" id="PS50157">
    <property type="entry name" value="ZINC_FINGER_C2H2_2"/>
    <property type="match status" value="2"/>
</dbReference>
<keyword evidence="13" id="KW-0539">Nucleus</keyword>
<dbReference type="Pfam" id="PF21276">
    <property type="entry name" value="ZNF512_C2HC"/>
    <property type="match status" value="2"/>
</dbReference>
<keyword evidence="7 15" id="KW-0863">Zinc-finger</keyword>
<dbReference type="AlphaFoldDB" id="A0AA35VVX3"/>
<dbReference type="PANTHER" id="PTHR22979">
    <property type="entry name" value="ZINC FINGER PROTEIN-RELATED"/>
    <property type="match status" value="1"/>
</dbReference>
<evidence type="ECO:0000256" key="3">
    <source>
        <dbReference type="ARBA" id="ARBA00006991"/>
    </source>
</evidence>
<dbReference type="GO" id="GO:0003677">
    <property type="term" value="F:DNA binding"/>
    <property type="evidence" value="ECO:0007669"/>
    <property type="project" value="UniProtKB-KW"/>
</dbReference>
<keyword evidence="10" id="KW-0805">Transcription regulation</keyword>
<name>A0AA35VVX3_9SAUR</name>
<evidence type="ECO:0000256" key="8">
    <source>
        <dbReference type="ARBA" id="ARBA00022833"/>
    </source>
</evidence>
<keyword evidence="9" id="KW-0832">Ubl conjugation</keyword>
<dbReference type="Pfam" id="PF00096">
    <property type="entry name" value="zf-C2H2"/>
    <property type="match status" value="1"/>
</dbReference>
<feature type="region of interest" description="Disordered" evidence="16">
    <location>
        <begin position="132"/>
        <end position="165"/>
    </location>
</feature>
<evidence type="ECO:0000256" key="1">
    <source>
        <dbReference type="ARBA" id="ARBA00003767"/>
    </source>
</evidence>
<dbReference type="EMBL" id="CANTUW010000004">
    <property type="protein sequence ID" value="CAI7934822.1"/>
    <property type="molecule type" value="Genomic_DNA"/>
</dbReference>
<protein>
    <recommendedName>
        <fullName evidence="14">Zinc finger protein 512</fullName>
    </recommendedName>
</protein>
<reference evidence="18" key="1">
    <citation type="submission" date="2022-12" db="EMBL/GenBank/DDBJ databases">
        <authorList>
            <person name="Alioto T."/>
            <person name="Alioto T."/>
            <person name="Gomez Garrido J."/>
        </authorList>
    </citation>
    <scope>NUCLEOTIDE SEQUENCE</scope>
</reference>
<keyword evidence="6" id="KW-0677">Repeat</keyword>
<keyword evidence="8" id="KW-0862">Zinc</keyword>
<accession>A0AA35VVX3</accession>
<evidence type="ECO:0000256" key="15">
    <source>
        <dbReference type="PROSITE-ProRule" id="PRU00042"/>
    </source>
</evidence>
<evidence type="ECO:0000256" key="11">
    <source>
        <dbReference type="ARBA" id="ARBA00023125"/>
    </source>
</evidence>
<comment type="similarity">
    <text evidence="3">Belongs to the krueppel C2H2-type zinc-finger protein family.</text>
</comment>
<evidence type="ECO:0000256" key="5">
    <source>
        <dbReference type="ARBA" id="ARBA00022723"/>
    </source>
</evidence>
<keyword evidence="4" id="KW-1017">Isopeptide bond</keyword>
<dbReference type="PROSITE" id="PS00028">
    <property type="entry name" value="ZINC_FINGER_C2H2_1"/>
    <property type="match status" value="3"/>
</dbReference>
<evidence type="ECO:0000256" key="16">
    <source>
        <dbReference type="SAM" id="MobiDB-lite"/>
    </source>
</evidence>
<dbReference type="Pfam" id="PF21367">
    <property type="entry name" value="ZNF512_zf-C2H2"/>
    <property type="match status" value="1"/>
</dbReference>
<evidence type="ECO:0000313" key="19">
    <source>
        <dbReference type="Proteomes" id="UP001178461"/>
    </source>
</evidence>
<dbReference type="InterPro" id="IPR048408">
    <property type="entry name" value="ZNF512_C2HC"/>
</dbReference>
<dbReference type="InterPro" id="IPR052274">
    <property type="entry name" value="Krueppel_C2H2_Zn-finger"/>
</dbReference>
<evidence type="ECO:0000313" key="18">
    <source>
        <dbReference type="EMBL" id="CAI7934822.1"/>
    </source>
</evidence>
<dbReference type="SUPFAM" id="SSF57667">
    <property type="entry name" value="beta-beta-alpha zinc fingers"/>
    <property type="match status" value="5"/>
</dbReference>
<dbReference type="Gene3D" id="3.30.160.60">
    <property type="entry name" value="Classic Zinc Finger"/>
    <property type="match status" value="3"/>
</dbReference>
<evidence type="ECO:0000256" key="14">
    <source>
        <dbReference type="ARBA" id="ARBA00039955"/>
    </source>
</evidence>
<keyword evidence="11" id="KW-0238">DNA-binding</keyword>
<evidence type="ECO:0000256" key="12">
    <source>
        <dbReference type="ARBA" id="ARBA00023163"/>
    </source>
</evidence>
<dbReference type="FunFam" id="3.30.160.60:FF:000270">
    <property type="entry name" value="Zinc finger protein 512"/>
    <property type="match status" value="1"/>
</dbReference>
<comment type="subcellular location">
    <subcellularLocation>
        <location evidence="2">Nucleus</location>
    </subcellularLocation>
</comment>
<keyword evidence="5" id="KW-0479">Metal-binding</keyword>
<dbReference type="Proteomes" id="UP001178461">
    <property type="component" value="Unassembled WGS sequence"/>
</dbReference>
<dbReference type="InterPro" id="IPR036236">
    <property type="entry name" value="Znf_C2H2_sf"/>
</dbReference>
<feature type="domain" description="C2H2-type" evidence="17">
    <location>
        <begin position="232"/>
        <end position="255"/>
    </location>
</feature>
<evidence type="ECO:0000256" key="9">
    <source>
        <dbReference type="ARBA" id="ARBA00022843"/>
    </source>
</evidence>
<dbReference type="InterPro" id="IPR048403">
    <property type="entry name" value="ZNF512_znf-C2H2"/>
</dbReference>